<sequence length="67" mass="7511">MFGSVLTSLTPADLDVLLLYQDPADIKAIRSVRAWDDESPPINIIAMTPQEESDYAFIRGTRAQRMV</sequence>
<dbReference type="EMBL" id="RBXT01000001">
    <property type="protein sequence ID" value="RKT78674.1"/>
    <property type="molecule type" value="Genomic_DNA"/>
</dbReference>
<evidence type="ECO:0000313" key="1">
    <source>
        <dbReference type="EMBL" id="RKT78674.1"/>
    </source>
</evidence>
<organism evidence="1 2">
    <name type="scientific">Terracoccus luteus</name>
    <dbReference type="NCBI Taxonomy" id="53356"/>
    <lineage>
        <taxon>Bacteria</taxon>
        <taxon>Bacillati</taxon>
        <taxon>Actinomycetota</taxon>
        <taxon>Actinomycetes</taxon>
        <taxon>Micrococcales</taxon>
        <taxon>Intrasporangiaceae</taxon>
        <taxon>Terracoccus</taxon>
    </lineage>
</organism>
<dbReference type="Proteomes" id="UP000278440">
    <property type="component" value="Unassembled WGS sequence"/>
</dbReference>
<reference evidence="1 2" key="1">
    <citation type="submission" date="2018-10" db="EMBL/GenBank/DDBJ databases">
        <title>Sequencing the genomes of 1000 actinobacteria strains.</title>
        <authorList>
            <person name="Klenk H.-P."/>
        </authorList>
    </citation>
    <scope>NUCLEOTIDE SEQUENCE [LARGE SCALE GENOMIC DNA]</scope>
    <source>
        <strain evidence="1 2">DSM 44267</strain>
    </source>
</reference>
<gene>
    <name evidence="1" type="ORF">DFJ68_2123</name>
</gene>
<evidence type="ECO:0008006" key="3">
    <source>
        <dbReference type="Google" id="ProtNLM"/>
    </source>
</evidence>
<dbReference type="AlphaFoldDB" id="A0A495Y0K6"/>
<evidence type="ECO:0000313" key="2">
    <source>
        <dbReference type="Proteomes" id="UP000278440"/>
    </source>
</evidence>
<comment type="caution">
    <text evidence="1">The sequence shown here is derived from an EMBL/GenBank/DDBJ whole genome shotgun (WGS) entry which is preliminary data.</text>
</comment>
<name>A0A495Y0K6_9MICO</name>
<dbReference type="RefSeq" id="WP_121033044.1">
    <property type="nucleotide sequence ID" value="NZ_RBXT01000001.1"/>
</dbReference>
<keyword evidence="2" id="KW-1185">Reference proteome</keyword>
<proteinExistence type="predicted"/>
<accession>A0A495Y0K6</accession>
<protein>
    <recommendedName>
        <fullName evidence="3">Nucleotidyltransferase-like protein</fullName>
    </recommendedName>
</protein>
<dbReference type="OrthoDB" id="5195775at2"/>